<dbReference type="InterPro" id="IPR016187">
    <property type="entry name" value="CTDL_fold"/>
</dbReference>
<dbReference type="AlphaFoldDB" id="A0A7M7P387"/>
<evidence type="ECO:0000256" key="2">
    <source>
        <dbReference type="ARBA" id="ARBA00022729"/>
    </source>
</evidence>
<dbReference type="Pfam" id="PF00059">
    <property type="entry name" value="Lectin_C"/>
    <property type="match status" value="1"/>
</dbReference>
<dbReference type="PROSITE" id="PS50026">
    <property type="entry name" value="EGF_3"/>
    <property type="match status" value="1"/>
</dbReference>
<dbReference type="OrthoDB" id="418245at2759"/>
<dbReference type="Gene3D" id="2.10.25.10">
    <property type="entry name" value="Laminin"/>
    <property type="match status" value="1"/>
</dbReference>
<dbReference type="RefSeq" id="XP_030844747.1">
    <property type="nucleotide sequence ID" value="XM_030988887.1"/>
</dbReference>
<keyword evidence="3" id="KW-0677">Repeat</keyword>
<evidence type="ECO:0000256" key="5">
    <source>
        <dbReference type="ARBA" id="ARBA00023180"/>
    </source>
</evidence>
<dbReference type="SMART" id="SM00181">
    <property type="entry name" value="EGF"/>
    <property type="match status" value="1"/>
</dbReference>
<evidence type="ECO:0000256" key="1">
    <source>
        <dbReference type="ARBA" id="ARBA00022536"/>
    </source>
</evidence>
<dbReference type="PROSITE" id="PS50041">
    <property type="entry name" value="C_TYPE_LECTIN_2"/>
    <property type="match status" value="1"/>
</dbReference>
<feature type="domain" description="C-type lectin" evidence="8">
    <location>
        <begin position="111"/>
        <end position="237"/>
    </location>
</feature>
<reference evidence="10" key="1">
    <citation type="submission" date="2015-02" db="EMBL/GenBank/DDBJ databases">
        <title>Genome sequencing for Strongylocentrotus purpuratus.</title>
        <authorList>
            <person name="Murali S."/>
            <person name="Liu Y."/>
            <person name="Vee V."/>
            <person name="English A."/>
            <person name="Wang M."/>
            <person name="Skinner E."/>
            <person name="Han Y."/>
            <person name="Muzny D.M."/>
            <person name="Worley K.C."/>
            <person name="Gibbs R.A."/>
        </authorList>
    </citation>
    <scope>NUCLEOTIDE SEQUENCE</scope>
</reference>
<evidence type="ECO:0000256" key="4">
    <source>
        <dbReference type="ARBA" id="ARBA00023157"/>
    </source>
</evidence>
<proteinExistence type="predicted"/>
<comment type="caution">
    <text evidence="6">Lacks conserved residue(s) required for the propagation of feature annotation.</text>
</comment>
<keyword evidence="4 6" id="KW-1015">Disulfide bond</keyword>
<protein>
    <submittedName>
        <fullName evidence="9">Uncharacterized protein</fullName>
    </submittedName>
</protein>
<organism evidence="9 10">
    <name type="scientific">Strongylocentrotus purpuratus</name>
    <name type="common">Purple sea urchin</name>
    <dbReference type="NCBI Taxonomy" id="7668"/>
    <lineage>
        <taxon>Eukaryota</taxon>
        <taxon>Metazoa</taxon>
        <taxon>Echinodermata</taxon>
        <taxon>Eleutherozoa</taxon>
        <taxon>Echinozoa</taxon>
        <taxon>Echinoidea</taxon>
        <taxon>Euechinoidea</taxon>
        <taxon>Echinacea</taxon>
        <taxon>Camarodonta</taxon>
        <taxon>Echinidea</taxon>
        <taxon>Strongylocentrotidae</taxon>
        <taxon>Strongylocentrotus</taxon>
    </lineage>
</organism>
<dbReference type="PROSITE" id="PS00022">
    <property type="entry name" value="EGF_1"/>
    <property type="match status" value="1"/>
</dbReference>
<accession>A0A7M7P387</accession>
<keyword evidence="10" id="KW-1185">Reference proteome</keyword>
<dbReference type="InterPro" id="IPR018378">
    <property type="entry name" value="C-type_lectin_CS"/>
</dbReference>
<name>A0A7M7P387_STRPU</name>
<dbReference type="KEGG" id="spu:105444748"/>
<evidence type="ECO:0000256" key="3">
    <source>
        <dbReference type="ARBA" id="ARBA00022737"/>
    </source>
</evidence>
<dbReference type="SUPFAM" id="SSF56436">
    <property type="entry name" value="C-type lectin-like"/>
    <property type="match status" value="1"/>
</dbReference>
<dbReference type="Gene3D" id="3.10.100.10">
    <property type="entry name" value="Mannose-Binding Protein A, subunit A"/>
    <property type="match status" value="1"/>
</dbReference>
<feature type="disulfide bond" evidence="6">
    <location>
        <begin position="89"/>
        <end position="98"/>
    </location>
</feature>
<evidence type="ECO:0000256" key="6">
    <source>
        <dbReference type="PROSITE-ProRule" id="PRU00076"/>
    </source>
</evidence>
<dbReference type="InterPro" id="IPR050111">
    <property type="entry name" value="C-type_lectin/snaclec_domain"/>
</dbReference>
<dbReference type="InterPro" id="IPR001304">
    <property type="entry name" value="C-type_lectin-like"/>
</dbReference>
<keyword evidence="5" id="KW-0325">Glycoprotein</keyword>
<dbReference type="FunFam" id="2.10.25.10:FF:000255">
    <property type="entry name" value="Sushi, nidogen and EGF-like domains 1"/>
    <property type="match status" value="1"/>
</dbReference>
<sequence>MVTLTEPRCGTITLPNGDTVALKTKSVTSEDVWWPEMKRIAANHLICKLPFSLSVSLSIIYLSQTDCLSTPCQNGGTCKETLDGITCTCLTSFQGQTCAIAKCPDASWTPFQGNCYKYFDNKANFTQAMSACRNLTNGQSCHADLVSIHSVEEQEFIASLCHEQSPCNGEWYWIGLYQPDPNGPFLWSDGTPVNYTAWKSKEPNNANNNEDCAHLFRLPSLFWNDRNCWHEMFFICKLPAVCHHE</sequence>
<evidence type="ECO:0000313" key="10">
    <source>
        <dbReference type="Proteomes" id="UP000007110"/>
    </source>
</evidence>
<evidence type="ECO:0000259" key="7">
    <source>
        <dbReference type="PROSITE" id="PS50026"/>
    </source>
</evidence>
<dbReference type="Pfam" id="PF00008">
    <property type="entry name" value="EGF"/>
    <property type="match status" value="1"/>
</dbReference>
<dbReference type="Proteomes" id="UP000007110">
    <property type="component" value="Unassembled WGS sequence"/>
</dbReference>
<dbReference type="InterPro" id="IPR016186">
    <property type="entry name" value="C-type_lectin-like/link_sf"/>
</dbReference>
<dbReference type="EnsemblMetazoa" id="XM_030988887">
    <property type="protein sequence ID" value="XP_030844747"/>
    <property type="gene ID" value="LOC105444748"/>
</dbReference>
<dbReference type="InParanoid" id="A0A7M7P387"/>
<feature type="domain" description="EGF-like" evidence="7">
    <location>
        <begin position="63"/>
        <end position="99"/>
    </location>
</feature>
<dbReference type="GeneID" id="105444748"/>
<dbReference type="OMA" id="INGMEYQ"/>
<keyword evidence="1 6" id="KW-0245">EGF-like domain</keyword>
<dbReference type="CDD" id="cd00054">
    <property type="entry name" value="EGF_CA"/>
    <property type="match status" value="1"/>
</dbReference>
<dbReference type="InterPro" id="IPR000742">
    <property type="entry name" value="EGF"/>
</dbReference>
<keyword evidence="2" id="KW-0732">Signal</keyword>
<dbReference type="PROSITE" id="PS00615">
    <property type="entry name" value="C_TYPE_LECTIN_1"/>
    <property type="match status" value="1"/>
</dbReference>
<dbReference type="SMART" id="SM00034">
    <property type="entry name" value="CLECT"/>
    <property type="match status" value="1"/>
</dbReference>
<reference evidence="9" key="2">
    <citation type="submission" date="2021-01" db="UniProtKB">
        <authorList>
            <consortium name="EnsemblMetazoa"/>
        </authorList>
    </citation>
    <scope>IDENTIFICATION</scope>
</reference>
<dbReference type="PANTHER" id="PTHR22803">
    <property type="entry name" value="MANNOSE, PHOSPHOLIPASE, LECTIN RECEPTOR RELATED"/>
    <property type="match status" value="1"/>
</dbReference>
<evidence type="ECO:0000259" key="8">
    <source>
        <dbReference type="PROSITE" id="PS50041"/>
    </source>
</evidence>
<evidence type="ECO:0000313" key="9">
    <source>
        <dbReference type="EnsemblMetazoa" id="XP_030844747"/>
    </source>
</evidence>